<reference evidence="2 3" key="1">
    <citation type="submission" date="2018-12" db="EMBL/GenBank/DDBJ databases">
        <authorList>
            <person name="Sun L."/>
            <person name="Chen Z."/>
        </authorList>
    </citation>
    <scope>NUCLEOTIDE SEQUENCE [LARGE SCALE GENOMIC DNA]</scope>
    <source>
        <strain evidence="2 3">DSM 15890</strain>
    </source>
</reference>
<keyword evidence="1" id="KW-0472">Membrane</keyword>
<comment type="caution">
    <text evidence="2">The sequence shown here is derived from an EMBL/GenBank/DDBJ whole genome shotgun (WGS) entry which is preliminary data.</text>
</comment>
<organism evidence="2 3">
    <name type="scientific">Paenibacillus anaericanus</name>
    <dbReference type="NCBI Taxonomy" id="170367"/>
    <lineage>
        <taxon>Bacteria</taxon>
        <taxon>Bacillati</taxon>
        <taxon>Bacillota</taxon>
        <taxon>Bacilli</taxon>
        <taxon>Bacillales</taxon>
        <taxon>Paenibacillaceae</taxon>
        <taxon>Paenibacillus</taxon>
    </lineage>
</organism>
<evidence type="ECO:0000256" key="1">
    <source>
        <dbReference type="SAM" id="Phobius"/>
    </source>
</evidence>
<feature type="transmembrane region" description="Helical" evidence="1">
    <location>
        <begin position="39"/>
        <end position="60"/>
    </location>
</feature>
<dbReference type="EMBL" id="RZNY01000011">
    <property type="protein sequence ID" value="RUT45568.1"/>
    <property type="molecule type" value="Genomic_DNA"/>
</dbReference>
<accession>A0A433Y866</accession>
<gene>
    <name evidence="2" type="ORF">EJP82_14850</name>
</gene>
<dbReference type="Proteomes" id="UP000279446">
    <property type="component" value="Unassembled WGS sequence"/>
</dbReference>
<proteinExistence type="predicted"/>
<protein>
    <submittedName>
        <fullName evidence="2">Uncharacterized protein</fullName>
    </submittedName>
</protein>
<evidence type="ECO:0000313" key="2">
    <source>
        <dbReference type="EMBL" id="RUT45568.1"/>
    </source>
</evidence>
<dbReference type="AlphaFoldDB" id="A0A433Y866"/>
<dbReference type="OrthoDB" id="2643649at2"/>
<feature type="transmembrane region" description="Helical" evidence="1">
    <location>
        <begin position="7"/>
        <end position="27"/>
    </location>
</feature>
<name>A0A433Y866_9BACL</name>
<evidence type="ECO:0000313" key="3">
    <source>
        <dbReference type="Proteomes" id="UP000279446"/>
    </source>
</evidence>
<keyword evidence="1" id="KW-1133">Transmembrane helix</keyword>
<dbReference type="RefSeq" id="WP_127192843.1">
    <property type="nucleotide sequence ID" value="NZ_RZNY01000011.1"/>
</dbReference>
<keyword evidence="3" id="KW-1185">Reference proteome</keyword>
<sequence>MKKSEWLLAIIIMAMGLMCMMVPANSFGGMSLVQFGRDAGKFCIYIMALIGIIIVIYFLIVKRGKR</sequence>
<keyword evidence="1" id="KW-0812">Transmembrane</keyword>